<dbReference type="PIRSF" id="PIRSF006431">
    <property type="entry name" value="Pept_S33"/>
    <property type="match status" value="1"/>
</dbReference>
<evidence type="ECO:0000256" key="12">
    <source>
        <dbReference type="RuleBase" id="RU003421"/>
    </source>
</evidence>
<evidence type="ECO:0000259" key="13">
    <source>
        <dbReference type="Pfam" id="PF00561"/>
    </source>
</evidence>
<dbReference type="EMBL" id="JACOFT010000002">
    <property type="protein sequence ID" value="MBC3810683.1"/>
    <property type="molecule type" value="Genomic_DNA"/>
</dbReference>
<dbReference type="PANTHER" id="PTHR43722:SF1">
    <property type="entry name" value="PROLINE IMINOPEPTIDASE"/>
    <property type="match status" value="1"/>
</dbReference>
<keyword evidence="8 11" id="KW-0645">Protease</keyword>
<reference evidence="14 15" key="1">
    <citation type="submission" date="2020-08" db="EMBL/GenBank/DDBJ databases">
        <title>Novel species isolated from subtropical streams in China.</title>
        <authorList>
            <person name="Lu H."/>
        </authorList>
    </citation>
    <scope>NUCLEOTIDE SEQUENCE [LARGE SCALE GENOMIC DNA]</scope>
    <source>
        <strain evidence="14 15">CCTCC AB 2015119</strain>
    </source>
</reference>
<dbReference type="InterPro" id="IPR002410">
    <property type="entry name" value="Peptidase_S33"/>
</dbReference>
<dbReference type="InterPro" id="IPR005944">
    <property type="entry name" value="Pro_iminopeptidase"/>
</dbReference>
<sequence>MTSDTMRTVFPEIEPYRTGTLAVDEMHTLYWEECGNPDGQPVLFLHGGPGAGTSPSHRRFFDPAHYRIVLFDQRGAGKSTPLGEYRNNTTALLIDDIEKIRVMLGIQQWLVFGGSWGSTLALAYGEAHPERCLGFVLRGIFLCTRAEVDWFVNGMGYFYPEIHQRFAEAIPVEERGDLLQAYVKRLFCDDPAIYMEAARNWSRYEGSCLFLKPQAEAIASFESDEVSLGIGRLEAHYMQHGAFMDDDALIRNIAKIRHLPAVIVQGRYDVICPPVSAYRLHQAWPEAAYHVVGDAGHAAMEPGIASALVQATEDFKTLRRFS</sequence>
<dbReference type="PANTHER" id="PTHR43722">
    <property type="entry name" value="PROLINE IMINOPEPTIDASE"/>
    <property type="match status" value="1"/>
</dbReference>
<evidence type="ECO:0000256" key="6">
    <source>
        <dbReference type="ARBA" id="ARBA00022438"/>
    </source>
</evidence>
<dbReference type="NCBIfam" id="TIGR01249">
    <property type="entry name" value="pro_imino_pep_1"/>
    <property type="match status" value="1"/>
</dbReference>
<dbReference type="RefSeq" id="WP_190477693.1">
    <property type="nucleotide sequence ID" value="NZ_JACOFT010000002.1"/>
</dbReference>
<gene>
    <name evidence="14" type="primary">pip</name>
    <name evidence="14" type="ORF">H8K26_04450</name>
</gene>
<evidence type="ECO:0000256" key="11">
    <source>
        <dbReference type="PIRNR" id="PIRNR006431"/>
    </source>
</evidence>
<evidence type="ECO:0000256" key="4">
    <source>
        <dbReference type="ARBA" id="ARBA00012568"/>
    </source>
</evidence>
<dbReference type="Pfam" id="PF00561">
    <property type="entry name" value="Abhydrolase_1"/>
    <property type="match status" value="1"/>
</dbReference>
<evidence type="ECO:0000313" key="14">
    <source>
        <dbReference type="EMBL" id="MBC3810683.1"/>
    </source>
</evidence>
<organism evidence="14 15">
    <name type="scientific">Undibacterium aquatile</name>
    <dbReference type="NCBI Taxonomy" id="1537398"/>
    <lineage>
        <taxon>Bacteria</taxon>
        <taxon>Pseudomonadati</taxon>
        <taxon>Pseudomonadota</taxon>
        <taxon>Betaproteobacteria</taxon>
        <taxon>Burkholderiales</taxon>
        <taxon>Oxalobacteraceae</taxon>
        <taxon>Undibacterium</taxon>
    </lineage>
</organism>
<evidence type="ECO:0000256" key="1">
    <source>
        <dbReference type="ARBA" id="ARBA00001585"/>
    </source>
</evidence>
<feature type="domain" description="AB hydrolase-1" evidence="13">
    <location>
        <begin position="41"/>
        <end position="301"/>
    </location>
</feature>
<evidence type="ECO:0000256" key="10">
    <source>
        <dbReference type="ARBA" id="ARBA00029605"/>
    </source>
</evidence>
<protein>
    <recommendedName>
        <fullName evidence="5 11">Proline iminopeptidase</fullName>
        <shortName evidence="11">PIP</shortName>
        <ecNumber evidence="4 11">3.4.11.5</ecNumber>
    </recommendedName>
    <alternativeName>
        <fullName evidence="10 11">Prolyl aminopeptidase</fullName>
    </alternativeName>
</protein>
<comment type="catalytic activity">
    <reaction evidence="1 11 12">
        <text>Release of N-terminal proline from a peptide.</text>
        <dbReference type="EC" id="3.4.11.5"/>
    </reaction>
</comment>
<comment type="similarity">
    <text evidence="3 11 12">Belongs to the peptidase S33 family.</text>
</comment>
<evidence type="ECO:0000313" key="15">
    <source>
        <dbReference type="Proteomes" id="UP000637632"/>
    </source>
</evidence>
<dbReference type="GO" id="GO:0004177">
    <property type="term" value="F:aminopeptidase activity"/>
    <property type="evidence" value="ECO:0007669"/>
    <property type="project" value="UniProtKB-KW"/>
</dbReference>
<comment type="subcellular location">
    <subcellularLocation>
        <location evidence="2 11">Cytoplasm</location>
    </subcellularLocation>
</comment>
<evidence type="ECO:0000256" key="8">
    <source>
        <dbReference type="ARBA" id="ARBA00022670"/>
    </source>
</evidence>
<name>A0ABR6XD95_9BURK</name>
<keyword evidence="9 11" id="KW-0378">Hydrolase</keyword>
<dbReference type="InterPro" id="IPR029058">
    <property type="entry name" value="AB_hydrolase_fold"/>
</dbReference>
<evidence type="ECO:0000256" key="2">
    <source>
        <dbReference type="ARBA" id="ARBA00004496"/>
    </source>
</evidence>
<keyword evidence="15" id="KW-1185">Reference proteome</keyword>
<evidence type="ECO:0000256" key="7">
    <source>
        <dbReference type="ARBA" id="ARBA00022490"/>
    </source>
</evidence>
<dbReference type="PRINTS" id="PR00793">
    <property type="entry name" value="PROAMNOPTASE"/>
</dbReference>
<evidence type="ECO:0000256" key="9">
    <source>
        <dbReference type="ARBA" id="ARBA00022801"/>
    </source>
</evidence>
<keyword evidence="7 11" id="KW-0963">Cytoplasm</keyword>
<dbReference type="InterPro" id="IPR000073">
    <property type="entry name" value="AB_hydrolase_1"/>
</dbReference>
<dbReference type="Gene3D" id="3.40.50.1820">
    <property type="entry name" value="alpha/beta hydrolase"/>
    <property type="match status" value="1"/>
</dbReference>
<dbReference type="EC" id="3.4.11.5" evidence="4 11"/>
<dbReference type="Proteomes" id="UP000637632">
    <property type="component" value="Unassembled WGS sequence"/>
</dbReference>
<proteinExistence type="inferred from homology"/>
<accession>A0ABR6XD95</accession>
<evidence type="ECO:0000256" key="5">
    <source>
        <dbReference type="ARBA" id="ARBA00021843"/>
    </source>
</evidence>
<keyword evidence="6 11" id="KW-0031">Aminopeptidase</keyword>
<dbReference type="SUPFAM" id="SSF53474">
    <property type="entry name" value="alpha/beta-Hydrolases"/>
    <property type="match status" value="1"/>
</dbReference>
<comment type="caution">
    <text evidence="14">The sequence shown here is derived from an EMBL/GenBank/DDBJ whole genome shotgun (WGS) entry which is preliminary data.</text>
</comment>
<evidence type="ECO:0000256" key="3">
    <source>
        <dbReference type="ARBA" id="ARBA00010088"/>
    </source>
</evidence>